<feature type="region of interest" description="Disordered" evidence="1">
    <location>
        <begin position="1"/>
        <end position="29"/>
    </location>
</feature>
<evidence type="ECO:0000313" key="3">
    <source>
        <dbReference type="EMBL" id="KRZ40040.1"/>
    </source>
</evidence>
<name>A0A0V1JYV7_TRIPS</name>
<evidence type="ECO:0000256" key="1">
    <source>
        <dbReference type="SAM" id="MobiDB-lite"/>
    </source>
</evidence>
<dbReference type="EMBL" id="JYDV01000030">
    <property type="protein sequence ID" value="KRZ40040.1"/>
    <property type="molecule type" value="Genomic_DNA"/>
</dbReference>
<evidence type="ECO:0000313" key="2">
    <source>
        <dbReference type="EMBL" id="KRZ30099.1"/>
    </source>
</evidence>
<organism evidence="3 5">
    <name type="scientific">Trichinella pseudospiralis</name>
    <name type="common">Parasitic roundworm</name>
    <dbReference type="NCBI Taxonomy" id="6337"/>
    <lineage>
        <taxon>Eukaryota</taxon>
        <taxon>Metazoa</taxon>
        <taxon>Ecdysozoa</taxon>
        <taxon>Nematoda</taxon>
        <taxon>Enoplea</taxon>
        <taxon>Dorylaimia</taxon>
        <taxon>Trichinellida</taxon>
        <taxon>Trichinellidae</taxon>
        <taxon>Trichinella</taxon>
    </lineage>
</organism>
<comment type="caution">
    <text evidence="3">The sequence shown here is derived from an EMBL/GenBank/DDBJ whole genome shotgun (WGS) entry which is preliminary data.</text>
</comment>
<gene>
    <name evidence="2" type="ORF">T4B_4723</name>
    <name evidence="3" type="ORF">T4C_5971</name>
</gene>
<dbReference type="Proteomes" id="UP000054826">
    <property type="component" value="Unassembled WGS sequence"/>
</dbReference>
<feature type="compositionally biased region" description="Polar residues" evidence="1">
    <location>
        <begin position="94"/>
        <end position="114"/>
    </location>
</feature>
<dbReference type="Proteomes" id="UP000054805">
    <property type="component" value="Unassembled WGS sequence"/>
</dbReference>
<dbReference type="AlphaFoldDB" id="A0A0V1JYV7"/>
<evidence type="ECO:0000313" key="5">
    <source>
        <dbReference type="Proteomes" id="UP000054826"/>
    </source>
</evidence>
<evidence type="ECO:0000313" key="4">
    <source>
        <dbReference type="Proteomes" id="UP000054805"/>
    </source>
</evidence>
<accession>A0A0V1JYV7</accession>
<reference evidence="4 5" key="1">
    <citation type="submission" date="2015-01" db="EMBL/GenBank/DDBJ databases">
        <title>Evolution of Trichinella species and genotypes.</title>
        <authorList>
            <person name="Korhonen P.K."/>
            <person name="Edoardo P."/>
            <person name="Giuseppe L.R."/>
            <person name="Gasser R.B."/>
        </authorList>
    </citation>
    <scope>NUCLEOTIDE SEQUENCE [LARGE SCALE GENOMIC DNA]</scope>
    <source>
        <strain evidence="3">ISS176</strain>
        <strain evidence="2">ISS588</strain>
    </source>
</reference>
<keyword evidence="4" id="KW-1185">Reference proteome</keyword>
<proteinExistence type="predicted"/>
<sequence length="402" mass="43833">MSNGSSSNKLPAGSALRRSHSSRSLVVESDDSSNAEILANFKIRPRTPSIETRKNRLGQLKLSIKESIHGMKLPLLTGLVRRPPSRSRRRLSSAAATGCQQSPSVHNDESNANNSRKHSKLPLHTTDVEGFCVSSFLEEERTQGTVYYCAPIVRCFNACMAVLAYLHTVFADRFALDKIHPFDKLHLSVVVYLALSIATDCDNLHDYPFHFALLNCETASGSLTIATPNLRTRHDSTAHLDGRVAEDRLSFRGSSRAHHNDSLTTAEDGGGAVAFDTVDEHNIAASNSSTSIAAVAAGQQASRLVRLDNDNNKQQIDQPSHVGPVEEQAEEHRVHLDAATLAAADSAPFARLGDDIDVSLLTRYLYPESETVETAEPWSLDFLCGVVSAQFLPNYTATTLTQ</sequence>
<protein>
    <submittedName>
        <fullName evidence="3">Uncharacterized protein</fullName>
    </submittedName>
</protein>
<feature type="region of interest" description="Disordered" evidence="1">
    <location>
        <begin position="79"/>
        <end position="120"/>
    </location>
</feature>
<dbReference type="EMBL" id="JYDS01000038">
    <property type="protein sequence ID" value="KRZ30099.1"/>
    <property type="molecule type" value="Genomic_DNA"/>
</dbReference>